<evidence type="ECO:0000313" key="7">
    <source>
        <dbReference type="EMBL" id="GMM45752.1"/>
    </source>
</evidence>
<evidence type="ECO:0000313" key="8">
    <source>
        <dbReference type="Proteomes" id="UP001378960"/>
    </source>
</evidence>
<dbReference type="PANTHER" id="PTHR17204">
    <property type="entry name" value="PRE-MRNA PROCESSING PROTEIN PRP39-RELATED"/>
    <property type="match status" value="1"/>
</dbReference>
<dbReference type="GO" id="GO:0000395">
    <property type="term" value="P:mRNA 5'-splice site recognition"/>
    <property type="evidence" value="ECO:0007669"/>
    <property type="project" value="TreeGrafter"/>
</dbReference>
<organism evidence="7 8">
    <name type="scientific">Pichia kluyveri</name>
    <name type="common">Yeast</name>
    <dbReference type="NCBI Taxonomy" id="36015"/>
    <lineage>
        <taxon>Eukaryota</taxon>
        <taxon>Fungi</taxon>
        <taxon>Dikarya</taxon>
        <taxon>Ascomycota</taxon>
        <taxon>Saccharomycotina</taxon>
        <taxon>Pichiomycetes</taxon>
        <taxon>Pichiales</taxon>
        <taxon>Pichiaceae</taxon>
        <taxon>Pichia</taxon>
    </lineage>
</organism>
<evidence type="ECO:0000256" key="6">
    <source>
        <dbReference type="PROSITE-ProRule" id="PRU00339"/>
    </source>
</evidence>
<comment type="caution">
    <text evidence="7">The sequence shown here is derived from an EMBL/GenBank/DDBJ whole genome shotgun (WGS) entry which is preliminary data.</text>
</comment>
<evidence type="ECO:0000256" key="5">
    <source>
        <dbReference type="ARBA" id="ARBA00023242"/>
    </source>
</evidence>
<feature type="repeat" description="TPR" evidence="6">
    <location>
        <begin position="56"/>
        <end position="89"/>
    </location>
</feature>
<dbReference type="InterPro" id="IPR011990">
    <property type="entry name" value="TPR-like_helical_dom_sf"/>
</dbReference>
<evidence type="ECO:0000256" key="3">
    <source>
        <dbReference type="ARBA" id="ARBA00022737"/>
    </source>
</evidence>
<keyword evidence="2" id="KW-0507">mRNA processing</keyword>
<name>A0AAV5R383_PICKL</name>
<dbReference type="InterPro" id="IPR059164">
    <property type="entry name" value="HAT_PRP39_C"/>
</dbReference>
<dbReference type="SMART" id="SM00386">
    <property type="entry name" value="HAT"/>
    <property type="match status" value="4"/>
</dbReference>
<keyword evidence="8" id="KW-1185">Reference proteome</keyword>
<dbReference type="SUPFAM" id="SSF48452">
    <property type="entry name" value="TPR-like"/>
    <property type="match status" value="1"/>
</dbReference>
<evidence type="ECO:0000256" key="2">
    <source>
        <dbReference type="ARBA" id="ARBA00022664"/>
    </source>
</evidence>
<dbReference type="Pfam" id="PF23241">
    <property type="entry name" value="HAT_PRP39_C"/>
    <property type="match status" value="1"/>
</dbReference>
<sequence length="479" mass="58260">MSEIPDKWSIAAQDIANHSDDFTKWENFIKISESTNSSKLIILSYENLLVKYPYLEQYWINYARWFFKFNNLPKSIETFKRSLKIIPNSILLWNTYLDLLLKIFPNDENLLPYFETARISIGYHYYSSIFYDKYLKFLNDTNLIHEYYLLLRIIIQVPQHQYLKYFKIYLKLIENADLKSIKYIITSSDLKKLTNFKWVDLLINENNFKKLKLELKKKFTDLYITTQFHSWKFYNFEKKLGINYYIPHRELTRLQLQTWRSYLEYVENLNLKVAIKDKEQNLLKNNFNQIDTLYNRCLIVTNEYHFFWIKYSNYYLNLNDITKAKSILINGLYMNPINNLKIRIRLIDLYIITLEFDNAKAIIHEGLKLLPYNYQLFYKLIEIEHFTLPSNVEKLIISKITEISKLKNQQLENQFDYLFMEMLSYSSITVSRLSKIFEKYKNKKSFNYLKARKQFMSFYNKPTIMEDKKLPNGWECEYF</sequence>
<dbReference type="GO" id="GO:0005685">
    <property type="term" value="C:U1 snRNP"/>
    <property type="evidence" value="ECO:0007669"/>
    <property type="project" value="TreeGrafter"/>
</dbReference>
<dbReference type="GO" id="GO:0000243">
    <property type="term" value="C:commitment complex"/>
    <property type="evidence" value="ECO:0007669"/>
    <property type="project" value="TreeGrafter"/>
</dbReference>
<protein>
    <submittedName>
        <fullName evidence="7">mRNA splicing protein</fullName>
    </submittedName>
</protein>
<dbReference type="InterPro" id="IPR019734">
    <property type="entry name" value="TPR_rpt"/>
</dbReference>
<dbReference type="GO" id="GO:0071004">
    <property type="term" value="C:U2-type prespliceosome"/>
    <property type="evidence" value="ECO:0007669"/>
    <property type="project" value="TreeGrafter"/>
</dbReference>
<reference evidence="7 8" key="1">
    <citation type="journal article" date="2023" name="Elife">
        <title>Identification of key yeast species and microbe-microbe interactions impacting larval growth of Drosophila in the wild.</title>
        <authorList>
            <person name="Mure A."/>
            <person name="Sugiura Y."/>
            <person name="Maeda R."/>
            <person name="Honda K."/>
            <person name="Sakurai N."/>
            <person name="Takahashi Y."/>
            <person name="Watada M."/>
            <person name="Katoh T."/>
            <person name="Gotoh A."/>
            <person name="Gotoh Y."/>
            <person name="Taniguchi I."/>
            <person name="Nakamura K."/>
            <person name="Hayashi T."/>
            <person name="Katayama T."/>
            <person name="Uemura T."/>
            <person name="Hattori Y."/>
        </authorList>
    </citation>
    <scope>NUCLEOTIDE SEQUENCE [LARGE SCALE GENOMIC DNA]</scope>
    <source>
        <strain evidence="7 8">PK-24</strain>
    </source>
</reference>
<comment type="subcellular location">
    <subcellularLocation>
        <location evidence="1">Nucleus</location>
    </subcellularLocation>
</comment>
<evidence type="ECO:0000256" key="1">
    <source>
        <dbReference type="ARBA" id="ARBA00004123"/>
    </source>
</evidence>
<evidence type="ECO:0000256" key="4">
    <source>
        <dbReference type="ARBA" id="ARBA00023187"/>
    </source>
</evidence>
<keyword evidence="4" id="KW-0508">mRNA splicing</keyword>
<keyword evidence="6" id="KW-0802">TPR repeat</keyword>
<keyword evidence="3" id="KW-0677">Repeat</keyword>
<dbReference type="PROSITE" id="PS50005">
    <property type="entry name" value="TPR"/>
    <property type="match status" value="1"/>
</dbReference>
<dbReference type="GO" id="GO:0030627">
    <property type="term" value="F:pre-mRNA 5'-splice site binding"/>
    <property type="evidence" value="ECO:0007669"/>
    <property type="project" value="TreeGrafter"/>
</dbReference>
<accession>A0AAV5R383</accession>
<dbReference type="Proteomes" id="UP001378960">
    <property type="component" value="Unassembled WGS sequence"/>
</dbReference>
<gene>
    <name evidence="7" type="ORF">DAPK24_023270</name>
</gene>
<proteinExistence type="predicted"/>
<dbReference type="Pfam" id="PF23240">
    <property type="entry name" value="HAT_PRP39_N"/>
    <property type="match status" value="1"/>
</dbReference>
<dbReference type="Gene3D" id="1.25.40.10">
    <property type="entry name" value="Tetratricopeptide repeat domain"/>
    <property type="match status" value="2"/>
</dbReference>
<keyword evidence="5" id="KW-0539">Nucleus</keyword>
<dbReference type="EMBL" id="BTGB01000003">
    <property type="protein sequence ID" value="GMM45752.1"/>
    <property type="molecule type" value="Genomic_DNA"/>
</dbReference>
<dbReference type="PANTHER" id="PTHR17204:SF23">
    <property type="entry name" value="U1 SMALL NUCLEAR RIBONUCLEOPROTEIN COMPONENT PRP42"/>
    <property type="match status" value="1"/>
</dbReference>
<dbReference type="AlphaFoldDB" id="A0AAV5R383"/>
<dbReference type="InterPro" id="IPR003107">
    <property type="entry name" value="HAT"/>
</dbReference>